<comment type="function">
    <text evidence="11">Transcriptional regulator that controls a genetic switch in male development. It is necessary and sufficient for initiating male sex determination by directing the development of supporting cell precursors (pre-Sertoli cells) as Sertoli rather than granulosa cells. Involved in different aspects of gene regulation including promoter activation or repression. Binds to the DNA consensus sequence 5'-[AT]AACAA[AT]-3'. SRY HMG box recognizes DNA by partial intercalation in the minor groove and promotes DNA bending. Also involved in pre-mRNA splicing. In male adult brain involved in the maintenance of motor functions of dopaminergic neurons.</text>
</comment>
<sequence length="222" mass="25954">MIYMSQFFSFPIDWSGQSPEGRMFSPSWEFESTMHTVYHDAFPQTWHHAVTPQNFSGDFNLGIDVDVWFGDLSLIEGQNDAALISDESSNLRSTSPELTIEENAPASLASPISEINSQGSEELEEISTRPLQNGNTKTHVNHVKRPMNAFFLFSKQNRKDFQEMYPKKDNRDISVVLGKKWKKMSQKKKKPYKEHAKELMRRTRESHPDFKYFTKRRRRPSW</sequence>
<comment type="caution">
    <text evidence="15">The sequence shown here is derived from an EMBL/GenBank/DDBJ whole genome shotgun (WGS) entry which is preliminary data.</text>
</comment>
<keyword evidence="8" id="KW-0010">Activator</keyword>
<keyword evidence="12" id="KW-0539">Nucleus</keyword>
<evidence type="ECO:0000256" key="8">
    <source>
        <dbReference type="ARBA" id="ARBA00023159"/>
    </source>
</evidence>
<feature type="compositionally biased region" description="Basic residues" evidence="13">
    <location>
        <begin position="180"/>
        <end position="192"/>
    </location>
</feature>
<evidence type="ECO:0000256" key="4">
    <source>
        <dbReference type="ARBA" id="ARBA00022782"/>
    </source>
</evidence>
<dbReference type="GO" id="GO:0001228">
    <property type="term" value="F:DNA-binding transcription activator activity, RNA polymerase II-specific"/>
    <property type="evidence" value="ECO:0007669"/>
    <property type="project" value="TreeGrafter"/>
</dbReference>
<evidence type="ECO:0000256" key="7">
    <source>
        <dbReference type="ARBA" id="ARBA00023125"/>
    </source>
</evidence>
<dbReference type="PANTHER" id="PTHR10270:SF161">
    <property type="entry name" value="SEX-DETERMINING REGION Y PROTEIN"/>
    <property type="match status" value="1"/>
</dbReference>
<organism evidence="15 16">
    <name type="scientific">Desmophyllum pertusum</name>
    <dbReference type="NCBI Taxonomy" id="174260"/>
    <lineage>
        <taxon>Eukaryota</taxon>
        <taxon>Metazoa</taxon>
        <taxon>Cnidaria</taxon>
        <taxon>Anthozoa</taxon>
        <taxon>Hexacorallia</taxon>
        <taxon>Scleractinia</taxon>
        <taxon>Caryophylliina</taxon>
        <taxon>Caryophylliidae</taxon>
        <taxon>Desmophyllum</taxon>
    </lineage>
</organism>
<dbReference type="GO" id="GO:0030154">
    <property type="term" value="P:cell differentiation"/>
    <property type="evidence" value="ECO:0007669"/>
    <property type="project" value="UniProtKB-KW"/>
</dbReference>
<reference evidence="15" key="1">
    <citation type="submission" date="2023-01" db="EMBL/GenBank/DDBJ databases">
        <title>Genome assembly of the deep-sea coral Lophelia pertusa.</title>
        <authorList>
            <person name="Herrera S."/>
            <person name="Cordes E."/>
        </authorList>
    </citation>
    <scope>NUCLEOTIDE SEQUENCE</scope>
    <source>
        <strain evidence="15">USNM1676648</strain>
        <tissue evidence="15">Polyp</tissue>
    </source>
</reference>
<proteinExistence type="inferred from homology"/>
<keyword evidence="5" id="KW-0112">Calmodulin-binding</keyword>
<keyword evidence="4" id="KW-0221">Differentiation</keyword>
<name>A0A9W9Z0B0_9CNID</name>
<feature type="region of interest" description="Disordered" evidence="13">
    <location>
        <begin position="180"/>
        <end position="222"/>
    </location>
</feature>
<keyword evidence="6" id="KW-0726">Sexual differentiation</keyword>
<evidence type="ECO:0000256" key="6">
    <source>
        <dbReference type="ARBA" id="ARBA00022928"/>
    </source>
</evidence>
<evidence type="ECO:0000256" key="9">
    <source>
        <dbReference type="ARBA" id="ARBA00023163"/>
    </source>
</evidence>
<gene>
    <name evidence="15" type="primary">HBP1_2</name>
    <name evidence="15" type="ORF">OS493_016732</name>
</gene>
<dbReference type="InterPro" id="IPR036910">
    <property type="entry name" value="HMG_box_dom_sf"/>
</dbReference>
<protein>
    <recommendedName>
        <fullName evidence="3">Sex-determining region Y protein</fullName>
    </recommendedName>
    <alternativeName>
        <fullName evidence="10">Testis-determining factor</fullName>
    </alternativeName>
</protein>
<keyword evidence="16" id="KW-1185">Reference proteome</keyword>
<accession>A0A9W9Z0B0</accession>
<comment type="subcellular location">
    <subcellularLocation>
        <location evidence="1">Nucleus speckle</location>
    </subcellularLocation>
</comment>
<dbReference type="InterPro" id="IPR050140">
    <property type="entry name" value="SRY-related_HMG-box_TF-like"/>
</dbReference>
<feature type="compositionally biased region" description="Basic and acidic residues" evidence="13">
    <location>
        <begin position="193"/>
        <end position="212"/>
    </location>
</feature>
<evidence type="ECO:0000256" key="2">
    <source>
        <dbReference type="ARBA" id="ARBA00005998"/>
    </source>
</evidence>
<feature type="domain" description="HMG box" evidence="14">
    <location>
        <begin position="143"/>
        <end position="211"/>
    </location>
</feature>
<feature type="DNA-binding region" description="HMG box" evidence="12">
    <location>
        <begin position="143"/>
        <end position="211"/>
    </location>
</feature>
<dbReference type="GO" id="GO:0016607">
    <property type="term" value="C:nuclear speck"/>
    <property type="evidence" value="ECO:0007669"/>
    <property type="project" value="UniProtKB-SubCell"/>
</dbReference>
<feature type="compositionally biased region" description="Basic residues" evidence="13">
    <location>
        <begin position="213"/>
        <end position="222"/>
    </location>
</feature>
<evidence type="ECO:0000313" key="15">
    <source>
        <dbReference type="EMBL" id="KAJ7372812.1"/>
    </source>
</evidence>
<dbReference type="GO" id="GO:0005516">
    <property type="term" value="F:calmodulin binding"/>
    <property type="evidence" value="ECO:0007669"/>
    <property type="project" value="UniProtKB-KW"/>
</dbReference>
<dbReference type="GO" id="GO:0007548">
    <property type="term" value="P:sex differentiation"/>
    <property type="evidence" value="ECO:0007669"/>
    <property type="project" value="UniProtKB-KW"/>
</dbReference>
<dbReference type="OrthoDB" id="5983226at2759"/>
<evidence type="ECO:0000259" key="14">
    <source>
        <dbReference type="PROSITE" id="PS50118"/>
    </source>
</evidence>
<dbReference type="InterPro" id="IPR009071">
    <property type="entry name" value="HMG_box_dom"/>
</dbReference>
<evidence type="ECO:0000256" key="11">
    <source>
        <dbReference type="ARBA" id="ARBA00045821"/>
    </source>
</evidence>
<dbReference type="SMART" id="SM00398">
    <property type="entry name" value="HMG"/>
    <property type="match status" value="1"/>
</dbReference>
<dbReference type="PANTHER" id="PTHR10270">
    <property type="entry name" value="SOX TRANSCRIPTION FACTOR"/>
    <property type="match status" value="1"/>
</dbReference>
<evidence type="ECO:0000256" key="1">
    <source>
        <dbReference type="ARBA" id="ARBA00004324"/>
    </source>
</evidence>
<dbReference type="Proteomes" id="UP001163046">
    <property type="component" value="Unassembled WGS sequence"/>
</dbReference>
<dbReference type="SUPFAM" id="SSF47095">
    <property type="entry name" value="HMG-box"/>
    <property type="match status" value="1"/>
</dbReference>
<keyword evidence="7 12" id="KW-0238">DNA-binding</keyword>
<comment type="similarity">
    <text evidence="2">Belongs to the SRY family.</text>
</comment>
<keyword evidence="9" id="KW-0804">Transcription</keyword>
<evidence type="ECO:0000256" key="13">
    <source>
        <dbReference type="SAM" id="MobiDB-lite"/>
    </source>
</evidence>
<dbReference type="Gene3D" id="1.10.30.10">
    <property type="entry name" value="High mobility group box domain"/>
    <property type="match status" value="1"/>
</dbReference>
<dbReference type="PROSITE" id="PS50118">
    <property type="entry name" value="HMG_BOX_2"/>
    <property type="match status" value="1"/>
</dbReference>
<dbReference type="EMBL" id="MU826834">
    <property type="protein sequence ID" value="KAJ7372812.1"/>
    <property type="molecule type" value="Genomic_DNA"/>
</dbReference>
<evidence type="ECO:0000256" key="5">
    <source>
        <dbReference type="ARBA" id="ARBA00022860"/>
    </source>
</evidence>
<evidence type="ECO:0000256" key="12">
    <source>
        <dbReference type="PROSITE-ProRule" id="PRU00267"/>
    </source>
</evidence>
<dbReference type="GO" id="GO:0000978">
    <property type="term" value="F:RNA polymerase II cis-regulatory region sequence-specific DNA binding"/>
    <property type="evidence" value="ECO:0007669"/>
    <property type="project" value="TreeGrafter"/>
</dbReference>
<dbReference type="AlphaFoldDB" id="A0A9W9Z0B0"/>
<evidence type="ECO:0000256" key="10">
    <source>
        <dbReference type="ARBA" id="ARBA00032498"/>
    </source>
</evidence>
<dbReference type="Pfam" id="PF00505">
    <property type="entry name" value="HMG_box"/>
    <property type="match status" value="1"/>
</dbReference>
<evidence type="ECO:0000313" key="16">
    <source>
        <dbReference type="Proteomes" id="UP001163046"/>
    </source>
</evidence>
<evidence type="ECO:0000256" key="3">
    <source>
        <dbReference type="ARBA" id="ARBA00019052"/>
    </source>
</evidence>